<dbReference type="AlphaFoldDB" id="A0A1Y3DTM0"/>
<dbReference type="VEuPathDB" id="PlasmoDB:PKA1H_050022100"/>
<dbReference type="VEuPathDB" id="PlasmoDB:PKNOH_S04369200"/>
<gene>
    <name evidence="4" type="ORF">PKNOH_S04369200</name>
</gene>
<protein>
    <submittedName>
        <fullName evidence="4">Putative Lysophospholipase</fullName>
    </submittedName>
</protein>
<dbReference type="OMA" id="KEMHTLE"/>
<dbReference type="Gene3D" id="3.40.50.1820">
    <property type="entry name" value="alpha/beta hydrolase"/>
    <property type="match status" value="1"/>
</dbReference>
<dbReference type="EMBL" id="NETL01000018">
    <property type="protein sequence ID" value="OTN68093.1"/>
    <property type="molecule type" value="Genomic_DNA"/>
</dbReference>
<dbReference type="SUPFAM" id="SSF53474">
    <property type="entry name" value="alpha/beta-Hydrolases"/>
    <property type="match status" value="1"/>
</dbReference>
<evidence type="ECO:0000256" key="2">
    <source>
        <dbReference type="SAM" id="Phobius"/>
    </source>
</evidence>
<evidence type="ECO:0000256" key="1">
    <source>
        <dbReference type="SAM" id="MobiDB-lite"/>
    </source>
</evidence>
<dbReference type="InterPro" id="IPR051044">
    <property type="entry name" value="MAG_DAG_Lipase"/>
</dbReference>
<reference evidence="4 5" key="1">
    <citation type="submission" date="2017-05" db="EMBL/GenBank/DDBJ databases">
        <title>PacBio assembly of a Plasmodium knowlesi genome sequence with Hi-C correction and manual annotation of the SICAvar gene family.</title>
        <authorList>
            <person name="Lapp S.A."/>
            <person name="Geraldo J.A."/>
            <person name="Chien J.-T."/>
            <person name="Ay F."/>
            <person name="Pakala S.B."/>
            <person name="Batugedara G."/>
            <person name="Humphrey J.C."/>
            <person name="Debarry J.D."/>
            <person name="Le Roch K.G."/>
            <person name="Galinski M.R."/>
            <person name="Kissinger J.C."/>
        </authorList>
    </citation>
    <scope>NUCLEOTIDE SEQUENCE [LARGE SCALE GENOMIC DNA]</scope>
    <source>
        <strain evidence="5">Malayan Strain Pk1 (A+)</strain>
    </source>
</reference>
<evidence type="ECO:0000313" key="4">
    <source>
        <dbReference type="EMBL" id="OTN68093.1"/>
    </source>
</evidence>
<feature type="compositionally biased region" description="Basic and acidic residues" evidence="1">
    <location>
        <begin position="377"/>
        <end position="398"/>
    </location>
</feature>
<comment type="caution">
    <text evidence="4">The sequence shown here is derived from an EMBL/GenBank/DDBJ whole genome shotgun (WGS) entry which is preliminary data.</text>
</comment>
<feature type="transmembrane region" description="Helical" evidence="2">
    <location>
        <begin position="38"/>
        <end position="56"/>
    </location>
</feature>
<proteinExistence type="predicted"/>
<evidence type="ECO:0000313" key="5">
    <source>
        <dbReference type="Proteomes" id="UP000195012"/>
    </source>
</evidence>
<dbReference type="Proteomes" id="UP000195012">
    <property type="component" value="Unassembled WGS sequence"/>
</dbReference>
<keyword evidence="2" id="KW-0472">Membrane</keyword>
<accession>A0A1Y3DTM0</accession>
<dbReference type="eggNOG" id="KOG1455">
    <property type="taxonomic scope" value="Eukaryota"/>
</dbReference>
<keyword evidence="2" id="KW-1133">Transmembrane helix</keyword>
<feature type="region of interest" description="Disordered" evidence="1">
    <location>
        <begin position="371"/>
        <end position="398"/>
    </location>
</feature>
<dbReference type="VEuPathDB" id="PlasmoDB:PKNH_0516400"/>
<dbReference type="NCBIfam" id="TIGR01607">
    <property type="entry name" value="PST-A"/>
    <property type="match status" value="1"/>
</dbReference>
<organism evidence="4 5">
    <name type="scientific">Plasmodium knowlesi</name>
    <dbReference type="NCBI Taxonomy" id="5850"/>
    <lineage>
        <taxon>Eukaryota</taxon>
        <taxon>Sar</taxon>
        <taxon>Alveolata</taxon>
        <taxon>Apicomplexa</taxon>
        <taxon>Aconoidasida</taxon>
        <taxon>Haemosporida</taxon>
        <taxon>Plasmodiidae</taxon>
        <taxon>Plasmodium</taxon>
        <taxon>Plasmodium (Plasmodium)</taxon>
    </lineage>
</organism>
<feature type="domain" description="Serine aminopeptidase S33" evidence="3">
    <location>
        <begin position="174"/>
        <end position="351"/>
    </location>
</feature>
<name>A0A1Y3DTM0_PLAKN</name>
<dbReference type="InterPro" id="IPR006494">
    <property type="entry name" value="PST_A"/>
</dbReference>
<dbReference type="InterPro" id="IPR029058">
    <property type="entry name" value="AB_hydrolase_fold"/>
</dbReference>
<dbReference type="Pfam" id="PF12146">
    <property type="entry name" value="Hydrolase_4"/>
    <property type="match status" value="2"/>
</dbReference>
<dbReference type="InterPro" id="IPR022742">
    <property type="entry name" value="Hydrolase_4"/>
</dbReference>
<feature type="domain" description="Serine aminopeptidase S33" evidence="3">
    <location>
        <begin position="90"/>
        <end position="143"/>
    </location>
</feature>
<sequence length="398" mass="45570">MAEKESRDGEICLRGANRLDGTPKHDSFLNKDGLLLRSYGWLVKNAIGIIILIHGIKCHARLNFLRPNVEVVSDDNVIVKDENNYYLYEDSWIENFNENGYSVFGLDLQGHGGSDGFEKLSYHVREFDDFAYDVMQYIRNIQDSMNSSDVGDSRKGDDANLPLRDDRICGRKLLPTYVVGVSLGGSIALRMLQILGKSSNRIEDAGLNIRGCISISPMITVEKLPSRNSFLFQYVYLPLCKLLADWFPRVRLISKYPYKKCPYIKYFIEYDKNRPKGAITCRFGYELLNTIENIDNDIKYMPKDIPVLIIHSKEDVICSYDGSLSFYNRLDVNNKEMHTLEDMEHTVLWEPGNEEVQKKIVDWIKGLPSSGVGSMSKDGHKIRGEEQRIEEEHRVGAD</sequence>
<evidence type="ECO:0000259" key="3">
    <source>
        <dbReference type="Pfam" id="PF12146"/>
    </source>
</evidence>
<dbReference type="OrthoDB" id="2498029at2759"/>
<dbReference type="PANTHER" id="PTHR11614">
    <property type="entry name" value="PHOSPHOLIPASE-RELATED"/>
    <property type="match status" value="1"/>
</dbReference>
<keyword evidence="2" id="KW-0812">Transmembrane</keyword>